<keyword evidence="1" id="KW-0175">Coiled coil</keyword>
<gene>
    <name evidence="3" type="ORF">Prum_043810</name>
</gene>
<keyword evidence="2" id="KW-0812">Transmembrane</keyword>
<keyword evidence="4" id="KW-1185">Reference proteome</keyword>
<dbReference type="EMBL" id="BLPG01000001">
    <property type="protein sequence ID" value="GFJ90739.1"/>
    <property type="molecule type" value="Genomic_DNA"/>
</dbReference>
<dbReference type="AlphaFoldDB" id="A0A6V8L7X4"/>
<keyword evidence="2" id="KW-0472">Membrane</keyword>
<evidence type="ECO:0000313" key="3">
    <source>
        <dbReference type="EMBL" id="GFJ90739.1"/>
    </source>
</evidence>
<reference evidence="3 4" key="1">
    <citation type="submission" date="2020-03" db="EMBL/GenBank/DDBJ databases">
        <title>Whole genome shotgun sequence of Phytohabitans rumicis NBRC 108638.</title>
        <authorList>
            <person name="Komaki H."/>
            <person name="Tamura T."/>
        </authorList>
    </citation>
    <scope>NUCLEOTIDE SEQUENCE [LARGE SCALE GENOMIC DNA]</scope>
    <source>
        <strain evidence="3 4">NBRC 108638</strain>
    </source>
</reference>
<keyword evidence="2" id="KW-1133">Transmembrane helix</keyword>
<accession>A0A6V8L7X4</accession>
<proteinExistence type="predicted"/>
<evidence type="ECO:0000256" key="2">
    <source>
        <dbReference type="SAM" id="Phobius"/>
    </source>
</evidence>
<reference evidence="3 4" key="2">
    <citation type="submission" date="2020-03" db="EMBL/GenBank/DDBJ databases">
        <authorList>
            <person name="Ichikawa N."/>
            <person name="Kimura A."/>
            <person name="Kitahashi Y."/>
            <person name="Uohara A."/>
        </authorList>
    </citation>
    <scope>NUCLEOTIDE SEQUENCE [LARGE SCALE GENOMIC DNA]</scope>
    <source>
        <strain evidence="3 4">NBRC 108638</strain>
    </source>
</reference>
<feature type="coiled-coil region" evidence="1">
    <location>
        <begin position="65"/>
        <end position="92"/>
    </location>
</feature>
<protein>
    <submittedName>
        <fullName evidence="3">Uncharacterized protein</fullName>
    </submittedName>
</protein>
<name>A0A6V8L7X4_9ACTN</name>
<evidence type="ECO:0000313" key="4">
    <source>
        <dbReference type="Proteomes" id="UP000482960"/>
    </source>
</evidence>
<dbReference type="Proteomes" id="UP000482960">
    <property type="component" value="Unassembled WGS sequence"/>
</dbReference>
<comment type="caution">
    <text evidence="3">The sequence shown here is derived from an EMBL/GenBank/DDBJ whole genome shotgun (WGS) entry which is preliminary data.</text>
</comment>
<organism evidence="3 4">
    <name type="scientific">Phytohabitans rumicis</name>
    <dbReference type="NCBI Taxonomy" id="1076125"/>
    <lineage>
        <taxon>Bacteria</taxon>
        <taxon>Bacillati</taxon>
        <taxon>Actinomycetota</taxon>
        <taxon>Actinomycetes</taxon>
        <taxon>Micromonosporales</taxon>
        <taxon>Micromonosporaceae</taxon>
    </lineage>
</organism>
<sequence>MRAGHKLIHVTDDDAPKTPRRPQWWVALTVGVLAAAAAVLVGLYVDAAGDRDHERSRATDLAAREAALREETAALRTEATEARERADAANARFTAVEPCLRQVAAMPSARPLTPAELRDLLRDLPPGEYKFIVPGGSVGLTACKDIAKHLK</sequence>
<evidence type="ECO:0000256" key="1">
    <source>
        <dbReference type="SAM" id="Coils"/>
    </source>
</evidence>
<feature type="transmembrane region" description="Helical" evidence="2">
    <location>
        <begin position="24"/>
        <end position="45"/>
    </location>
</feature>